<comment type="caution">
    <text evidence="2">The sequence shown here is derived from an EMBL/GenBank/DDBJ whole genome shotgun (WGS) entry which is preliminary data.</text>
</comment>
<feature type="region of interest" description="Disordered" evidence="1">
    <location>
        <begin position="112"/>
        <end position="170"/>
    </location>
</feature>
<dbReference type="AlphaFoldDB" id="A0A427AWM3"/>
<evidence type="ECO:0000313" key="2">
    <source>
        <dbReference type="EMBL" id="RRT80605.1"/>
    </source>
</evidence>
<reference evidence="2 3" key="1">
    <citation type="journal article" date="2014" name="Agronomy (Basel)">
        <title>A Draft Genome Sequence for Ensete ventricosum, the Drought-Tolerant Tree Against Hunger.</title>
        <authorList>
            <person name="Harrison J."/>
            <person name="Moore K.A."/>
            <person name="Paszkiewicz K."/>
            <person name="Jones T."/>
            <person name="Grant M."/>
            <person name="Ambacheew D."/>
            <person name="Muzemil S."/>
            <person name="Studholme D.J."/>
        </authorList>
    </citation>
    <scope>NUCLEOTIDE SEQUENCE [LARGE SCALE GENOMIC DNA]</scope>
</reference>
<sequence length="170" mass="18559">MKEGDRYVVNRDESLTAVDFDSDISLGEKSGRLHWSRKCDRRRPQCCQPRHNNLAAFLAGSAYGQWPSRSRIGGSYIKRWPHAEAATCSKGRAGVCHKRLTATAVAAAARASGHRMQLRPSHTTGGSPRLPTISYQRPTTHRPLRRSQPHASGCTGGGDGSREGYGLGFS</sequence>
<organism evidence="2 3">
    <name type="scientific">Ensete ventricosum</name>
    <name type="common">Abyssinian banana</name>
    <name type="synonym">Musa ensete</name>
    <dbReference type="NCBI Taxonomy" id="4639"/>
    <lineage>
        <taxon>Eukaryota</taxon>
        <taxon>Viridiplantae</taxon>
        <taxon>Streptophyta</taxon>
        <taxon>Embryophyta</taxon>
        <taxon>Tracheophyta</taxon>
        <taxon>Spermatophyta</taxon>
        <taxon>Magnoliopsida</taxon>
        <taxon>Liliopsida</taxon>
        <taxon>Zingiberales</taxon>
        <taxon>Musaceae</taxon>
        <taxon>Ensete</taxon>
    </lineage>
</organism>
<proteinExistence type="predicted"/>
<dbReference type="Proteomes" id="UP000287651">
    <property type="component" value="Unassembled WGS sequence"/>
</dbReference>
<name>A0A427AWM3_ENSVE</name>
<protein>
    <submittedName>
        <fullName evidence="2">Uncharacterized protein</fullName>
    </submittedName>
</protein>
<gene>
    <name evidence="2" type="ORF">B296_00015228</name>
</gene>
<accession>A0A427AWM3</accession>
<feature type="compositionally biased region" description="Gly residues" evidence="1">
    <location>
        <begin position="154"/>
        <end position="170"/>
    </location>
</feature>
<evidence type="ECO:0000256" key="1">
    <source>
        <dbReference type="SAM" id="MobiDB-lite"/>
    </source>
</evidence>
<dbReference type="EMBL" id="AMZH03001104">
    <property type="protein sequence ID" value="RRT80605.1"/>
    <property type="molecule type" value="Genomic_DNA"/>
</dbReference>
<evidence type="ECO:0000313" key="3">
    <source>
        <dbReference type="Proteomes" id="UP000287651"/>
    </source>
</evidence>
<feature type="compositionally biased region" description="Basic residues" evidence="1">
    <location>
        <begin position="139"/>
        <end position="148"/>
    </location>
</feature>